<comment type="caution">
    <text evidence="1">The sequence shown here is derived from an EMBL/GenBank/DDBJ whole genome shotgun (WGS) entry which is preliminary data.</text>
</comment>
<dbReference type="InterPro" id="IPR021375">
    <property type="entry name" value="DUF2997"/>
</dbReference>
<reference evidence="1" key="1">
    <citation type="submission" date="2020-10" db="EMBL/GenBank/DDBJ databases">
        <authorList>
            <person name="Castelo-Branco R."/>
            <person name="Eusebio N."/>
            <person name="Adriana R."/>
            <person name="Vieira A."/>
            <person name="Brugerolle De Fraissinette N."/>
            <person name="Rezende De Castro R."/>
            <person name="Schneider M.P."/>
            <person name="Vasconcelos V."/>
            <person name="Leao P.N."/>
        </authorList>
    </citation>
    <scope>NUCLEOTIDE SEQUENCE</scope>
    <source>
        <strain evidence="1">LEGE 11480</strain>
    </source>
</reference>
<dbReference type="EMBL" id="JADEXQ010000104">
    <property type="protein sequence ID" value="MBE9032422.1"/>
    <property type="molecule type" value="Genomic_DNA"/>
</dbReference>
<sequence>MAAQIKVTFLPDGSMQVDVQGVQGQSCQALTQPLDQLGPTQTELKPEFYDTAAVAVSAQVNIAG</sequence>
<keyword evidence="2" id="KW-1185">Reference proteome</keyword>
<evidence type="ECO:0000313" key="2">
    <source>
        <dbReference type="Proteomes" id="UP000625316"/>
    </source>
</evidence>
<evidence type="ECO:0000313" key="1">
    <source>
        <dbReference type="EMBL" id="MBE9032422.1"/>
    </source>
</evidence>
<dbReference type="Proteomes" id="UP000625316">
    <property type="component" value="Unassembled WGS sequence"/>
</dbReference>
<name>A0A928VTT8_9CYAN</name>
<dbReference type="RefSeq" id="WP_264327241.1">
    <property type="nucleotide sequence ID" value="NZ_JADEXQ010000104.1"/>
</dbReference>
<protein>
    <submittedName>
        <fullName evidence="1">DUF2997 domain-containing protein</fullName>
    </submittedName>
</protein>
<proteinExistence type="predicted"/>
<dbReference type="Pfam" id="PF11211">
    <property type="entry name" value="DUF2997"/>
    <property type="match status" value="1"/>
</dbReference>
<gene>
    <name evidence="1" type="ORF">IQ266_22040</name>
</gene>
<organism evidence="1 2">
    <name type="scientific">Romeriopsis navalis LEGE 11480</name>
    <dbReference type="NCBI Taxonomy" id="2777977"/>
    <lineage>
        <taxon>Bacteria</taxon>
        <taxon>Bacillati</taxon>
        <taxon>Cyanobacteriota</taxon>
        <taxon>Cyanophyceae</taxon>
        <taxon>Leptolyngbyales</taxon>
        <taxon>Leptolyngbyaceae</taxon>
        <taxon>Romeriopsis</taxon>
        <taxon>Romeriopsis navalis</taxon>
    </lineage>
</organism>
<dbReference type="AlphaFoldDB" id="A0A928VTT8"/>
<accession>A0A928VTT8</accession>